<protein>
    <submittedName>
        <fullName evidence="3">Uncharacterized protein</fullName>
    </submittedName>
</protein>
<keyword evidence="1" id="KW-0812">Transmembrane</keyword>
<evidence type="ECO:0000313" key="2">
    <source>
        <dbReference type="Proteomes" id="UP000887565"/>
    </source>
</evidence>
<name>A0A915HG86_ROMCU</name>
<reference evidence="3" key="1">
    <citation type="submission" date="2022-11" db="UniProtKB">
        <authorList>
            <consortium name="WormBaseParasite"/>
        </authorList>
    </citation>
    <scope>IDENTIFICATION</scope>
</reference>
<evidence type="ECO:0000256" key="1">
    <source>
        <dbReference type="SAM" id="Phobius"/>
    </source>
</evidence>
<organism evidence="2 3">
    <name type="scientific">Romanomermis culicivorax</name>
    <name type="common">Nematode worm</name>
    <dbReference type="NCBI Taxonomy" id="13658"/>
    <lineage>
        <taxon>Eukaryota</taxon>
        <taxon>Metazoa</taxon>
        <taxon>Ecdysozoa</taxon>
        <taxon>Nematoda</taxon>
        <taxon>Enoplea</taxon>
        <taxon>Dorylaimia</taxon>
        <taxon>Mermithida</taxon>
        <taxon>Mermithoidea</taxon>
        <taxon>Mermithidae</taxon>
        <taxon>Romanomermis</taxon>
    </lineage>
</organism>
<dbReference type="WBParaSite" id="nRc.2.0.1.t00655-RA">
    <property type="protein sequence ID" value="nRc.2.0.1.t00655-RA"/>
    <property type="gene ID" value="nRc.2.0.1.g00655"/>
</dbReference>
<dbReference type="AlphaFoldDB" id="A0A915HG86"/>
<keyword evidence="1" id="KW-0472">Membrane</keyword>
<sequence length="102" mass="11519">MLQFKIFVVEFAAFVYTVAAGAIASARVILAYLTTTNFIFSNTKRLFVQFCSQNVPFESLKLSIIRNFGKISAGSLVYMKDENQQRNDSAFDSPEKDVKTFL</sequence>
<accession>A0A915HG86</accession>
<evidence type="ECO:0000313" key="3">
    <source>
        <dbReference type="WBParaSite" id="nRc.2.0.1.t00655-RA"/>
    </source>
</evidence>
<keyword evidence="1" id="KW-1133">Transmembrane helix</keyword>
<keyword evidence="2" id="KW-1185">Reference proteome</keyword>
<feature type="transmembrane region" description="Helical" evidence="1">
    <location>
        <begin position="7"/>
        <end position="33"/>
    </location>
</feature>
<dbReference type="Proteomes" id="UP000887565">
    <property type="component" value="Unplaced"/>
</dbReference>
<proteinExistence type="predicted"/>